<dbReference type="AlphaFoldDB" id="M0DEM7"/>
<evidence type="ECO:0000313" key="3">
    <source>
        <dbReference type="Proteomes" id="UP000011513"/>
    </source>
</evidence>
<dbReference type="InParanoid" id="M0DEM7"/>
<accession>M0DEM7</accession>
<keyword evidence="1" id="KW-1133">Transmembrane helix</keyword>
<evidence type="ECO:0000313" key="2">
    <source>
        <dbReference type="EMBL" id="ELZ32604.1"/>
    </source>
</evidence>
<sequence>MNARWWYGVAATSLVWALYLLLGRSTDLVALLSTSEVGLGLRGLLFVLWFLLPIFVALDWRRIRDDVPWNPAIGPWLLVSVIWLANAAAGAAYCLRRESALRNTVPSGQWVYGVVGGLAFWASLVLVNLVSGVISTGAVGTVLSGPLVLVALVGCPASFYLDAEHVRGHTHWNPSLRFWLVGLAVPVVNVVVGAVYLVRRRTEFEETNDPDAVELLGVDAEPIPPVPSPWYRRIALASAVYFLLFVVLGGTPGLLAIGLGRVAAFLWLPFGIALLPMIYFDLAALADYGFEWGPTRYLYLTAVLLPPVAFAYLLRRSTMGRRALGL</sequence>
<dbReference type="RefSeq" id="WP_008385367.1">
    <property type="nucleotide sequence ID" value="NZ_AOIV01000011.1"/>
</dbReference>
<proteinExistence type="predicted"/>
<feature type="transmembrane region" description="Helical" evidence="1">
    <location>
        <begin position="133"/>
        <end position="155"/>
    </location>
</feature>
<feature type="transmembrane region" description="Helical" evidence="1">
    <location>
        <begin position="43"/>
        <end position="61"/>
    </location>
</feature>
<feature type="transmembrane region" description="Helical" evidence="1">
    <location>
        <begin position="6"/>
        <end position="22"/>
    </location>
</feature>
<keyword evidence="1" id="KW-0812">Transmembrane</keyword>
<reference evidence="2 3" key="1">
    <citation type="journal article" date="2014" name="PLoS Genet.">
        <title>Phylogenetically driven sequencing of extremely halophilic archaea reveals strategies for static and dynamic osmo-response.</title>
        <authorList>
            <person name="Becker E.A."/>
            <person name="Seitzer P.M."/>
            <person name="Tritt A."/>
            <person name="Larsen D."/>
            <person name="Krusor M."/>
            <person name="Yao A.I."/>
            <person name="Wu D."/>
            <person name="Madern D."/>
            <person name="Eisen J.A."/>
            <person name="Darling A.E."/>
            <person name="Facciotti M.T."/>
        </authorList>
    </citation>
    <scope>NUCLEOTIDE SEQUENCE [LARGE SCALE GENOMIC DNA]</scope>
    <source>
        <strain evidence="2 3">JCM 14848</strain>
    </source>
</reference>
<name>M0DEM7_HALPD</name>
<dbReference type="EMBL" id="AOIV01000011">
    <property type="protein sequence ID" value="ELZ32604.1"/>
    <property type="molecule type" value="Genomic_DNA"/>
</dbReference>
<keyword evidence="3" id="KW-1185">Reference proteome</keyword>
<feature type="transmembrane region" description="Helical" evidence="1">
    <location>
        <begin position="297"/>
        <end position="314"/>
    </location>
</feature>
<protein>
    <submittedName>
        <fullName evidence="2">Uncharacterized protein</fullName>
    </submittedName>
</protein>
<comment type="caution">
    <text evidence="2">The sequence shown here is derived from an EMBL/GenBank/DDBJ whole genome shotgun (WGS) entry which is preliminary data.</text>
</comment>
<keyword evidence="1" id="KW-0472">Membrane</keyword>
<organism evidence="2 3">
    <name type="scientific">Halogeometricum pallidum JCM 14848</name>
    <dbReference type="NCBI Taxonomy" id="1227487"/>
    <lineage>
        <taxon>Archaea</taxon>
        <taxon>Methanobacteriati</taxon>
        <taxon>Methanobacteriota</taxon>
        <taxon>Stenosarchaea group</taxon>
        <taxon>Halobacteria</taxon>
        <taxon>Halobacteriales</taxon>
        <taxon>Haloferacaceae</taxon>
        <taxon>Halogeometricum</taxon>
    </lineage>
</organism>
<feature type="transmembrane region" description="Helical" evidence="1">
    <location>
        <begin position="176"/>
        <end position="198"/>
    </location>
</feature>
<dbReference type="OrthoDB" id="379812at2157"/>
<feature type="transmembrane region" description="Helical" evidence="1">
    <location>
        <begin position="73"/>
        <end position="95"/>
    </location>
</feature>
<evidence type="ECO:0000256" key="1">
    <source>
        <dbReference type="SAM" id="Phobius"/>
    </source>
</evidence>
<gene>
    <name evidence="2" type="ORF">C474_07282</name>
</gene>
<feature type="transmembrane region" description="Helical" evidence="1">
    <location>
        <begin position="264"/>
        <end position="285"/>
    </location>
</feature>
<dbReference type="Proteomes" id="UP000011513">
    <property type="component" value="Unassembled WGS sequence"/>
</dbReference>
<feature type="transmembrane region" description="Helical" evidence="1">
    <location>
        <begin position="234"/>
        <end position="257"/>
    </location>
</feature>
<dbReference type="eggNOG" id="ENOG502N5YV">
    <property type="taxonomic scope" value="Archaea"/>
</dbReference>
<feature type="transmembrane region" description="Helical" evidence="1">
    <location>
        <begin position="107"/>
        <end position="127"/>
    </location>
</feature>